<feature type="domain" description="Amidase" evidence="1">
    <location>
        <begin position="598"/>
        <end position="1039"/>
    </location>
</feature>
<dbReference type="AlphaFoldDB" id="A0A068TKU5"/>
<dbReference type="SUPFAM" id="SSF75304">
    <property type="entry name" value="Amidase signature (AS) enzymes"/>
    <property type="match status" value="2"/>
</dbReference>
<organism evidence="2 3">
    <name type="scientific">Coffea canephora</name>
    <name type="common">Robusta coffee</name>
    <dbReference type="NCBI Taxonomy" id="49390"/>
    <lineage>
        <taxon>Eukaryota</taxon>
        <taxon>Viridiplantae</taxon>
        <taxon>Streptophyta</taxon>
        <taxon>Embryophyta</taxon>
        <taxon>Tracheophyta</taxon>
        <taxon>Spermatophyta</taxon>
        <taxon>Magnoliopsida</taxon>
        <taxon>eudicotyledons</taxon>
        <taxon>Gunneridae</taxon>
        <taxon>Pentapetalae</taxon>
        <taxon>asterids</taxon>
        <taxon>lamiids</taxon>
        <taxon>Gentianales</taxon>
        <taxon>Rubiaceae</taxon>
        <taxon>Ixoroideae</taxon>
        <taxon>Gardenieae complex</taxon>
        <taxon>Bertiereae - Coffeeae clade</taxon>
        <taxon>Coffeeae</taxon>
        <taxon>Coffea</taxon>
    </lineage>
</organism>
<dbReference type="Gramene" id="CDO96940">
    <property type="protein sequence ID" value="CDO96940"/>
    <property type="gene ID" value="GSCOC_T00014134001"/>
</dbReference>
<dbReference type="Gene3D" id="3.90.1300.10">
    <property type="entry name" value="Amidase signature (AS) domain"/>
    <property type="match status" value="2"/>
</dbReference>
<dbReference type="PANTHER" id="PTHR42678:SF34">
    <property type="entry name" value="OS04G0183300 PROTEIN"/>
    <property type="match status" value="1"/>
</dbReference>
<accession>A0A068TKU5</accession>
<dbReference type="InterPro" id="IPR036928">
    <property type="entry name" value="AS_sf"/>
</dbReference>
<dbReference type="PANTHER" id="PTHR42678">
    <property type="entry name" value="AMIDASE"/>
    <property type="match status" value="1"/>
</dbReference>
<dbReference type="InParanoid" id="A0A068TKU5"/>
<keyword evidence="3" id="KW-1185">Reference proteome</keyword>
<dbReference type="STRING" id="49390.A0A068TKU5"/>
<name>A0A068TKU5_COFCA</name>
<dbReference type="PhylomeDB" id="A0A068TKU5"/>
<dbReference type="InterPro" id="IPR023631">
    <property type="entry name" value="Amidase_dom"/>
</dbReference>
<reference evidence="3" key="1">
    <citation type="journal article" date="2014" name="Science">
        <title>The coffee genome provides insight into the convergent evolution of caffeine biosynthesis.</title>
        <authorList>
            <person name="Denoeud F."/>
            <person name="Carretero-Paulet L."/>
            <person name="Dereeper A."/>
            <person name="Droc G."/>
            <person name="Guyot R."/>
            <person name="Pietrella M."/>
            <person name="Zheng C."/>
            <person name="Alberti A."/>
            <person name="Anthony F."/>
            <person name="Aprea G."/>
            <person name="Aury J.M."/>
            <person name="Bento P."/>
            <person name="Bernard M."/>
            <person name="Bocs S."/>
            <person name="Campa C."/>
            <person name="Cenci A."/>
            <person name="Combes M.C."/>
            <person name="Crouzillat D."/>
            <person name="Da Silva C."/>
            <person name="Daddiego L."/>
            <person name="De Bellis F."/>
            <person name="Dussert S."/>
            <person name="Garsmeur O."/>
            <person name="Gayraud T."/>
            <person name="Guignon V."/>
            <person name="Jahn K."/>
            <person name="Jamilloux V."/>
            <person name="Joet T."/>
            <person name="Labadie K."/>
            <person name="Lan T."/>
            <person name="Leclercq J."/>
            <person name="Lepelley M."/>
            <person name="Leroy T."/>
            <person name="Li L.T."/>
            <person name="Librado P."/>
            <person name="Lopez L."/>
            <person name="Munoz A."/>
            <person name="Noel B."/>
            <person name="Pallavicini A."/>
            <person name="Perrotta G."/>
            <person name="Poncet V."/>
            <person name="Pot D."/>
            <person name="Priyono X."/>
            <person name="Rigoreau M."/>
            <person name="Rouard M."/>
            <person name="Rozas J."/>
            <person name="Tranchant-Dubreuil C."/>
            <person name="VanBuren R."/>
            <person name="Zhang Q."/>
            <person name="Andrade A.C."/>
            <person name="Argout X."/>
            <person name="Bertrand B."/>
            <person name="de Kochko A."/>
            <person name="Graziosi G."/>
            <person name="Henry R.J."/>
            <person name="Jayarama X."/>
            <person name="Ming R."/>
            <person name="Nagai C."/>
            <person name="Rounsley S."/>
            <person name="Sankoff D."/>
            <person name="Giuliano G."/>
            <person name="Albert V.A."/>
            <person name="Wincker P."/>
            <person name="Lashermes P."/>
        </authorList>
    </citation>
    <scope>NUCLEOTIDE SEQUENCE [LARGE SCALE GENOMIC DNA]</scope>
    <source>
        <strain evidence="3">cv. DH200-94</strain>
    </source>
</reference>
<evidence type="ECO:0000313" key="3">
    <source>
        <dbReference type="Proteomes" id="UP000295252"/>
    </source>
</evidence>
<evidence type="ECO:0000313" key="2">
    <source>
        <dbReference type="EMBL" id="CDO96940.1"/>
    </source>
</evidence>
<dbReference type="Proteomes" id="UP000295252">
    <property type="component" value="Chromosome IV"/>
</dbReference>
<protein>
    <recommendedName>
        <fullName evidence="1">Amidase domain-containing protein</fullName>
    </recommendedName>
</protein>
<feature type="domain" description="Amidase" evidence="1">
    <location>
        <begin position="70"/>
        <end position="372"/>
    </location>
</feature>
<proteinExistence type="predicted"/>
<evidence type="ECO:0000259" key="1">
    <source>
        <dbReference type="Pfam" id="PF01425"/>
    </source>
</evidence>
<dbReference type="OMA" id="YFGFAND"/>
<dbReference type="EMBL" id="HG739085">
    <property type="protein sequence ID" value="CDO96940.1"/>
    <property type="molecule type" value="Genomic_DNA"/>
</dbReference>
<dbReference type="Pfam" id="PF01425">
    <property type="entry name" value="Amidase"/>
    <property type="match status" value="2"/>
</dbReference>
<gene>
    <name evidence="2" type="ORF">GSCOC_T00014134001</name>
</gene>
<sequence>MDAKRQFSLPLKLILFCILGTTGICVSLSSTNIINRQAQFVEDEDFKIEEASIPDIQRAFASKKLTSRQLVDFYLNQIHTLNPVLRGVIEVNPEARDQADEADRIRDSINCNASYSTSLLSDMHGIPVLLKDSINTYDKLNTSAGSYALLGSKVARDAGVVERLRKAGAVILGKSSMSEWYQLRDPRLPSGWCARSGQGLNPYVQGGDPCGSSSGSAISVAANMVAVSLGTETDGSILCPADSNSVVGFKPTVGLTSRAGVIPVSPRQDTIGPICRTVSDAVYVLDAIVGFDPRDHGATKAATKFIPVAGYKQFLNKDGLKGKKLGVLRNPFVNLSNRSNAVPILESHLRTLSQQGATIIDDLEISNIGVILDPFQSGETVAMLAEFKLSLNDYLQGLTESPVRSLGDIIAFNKNNPDLESFGDFDGQDFFIVADFTNGIGEQERKAIELMEKLSGDGFEKLILENDLDAVVTLGSSAARVLAIGGYPGITVPAGYDRDGMPFGMLFAGLKGMEPKLIEIAFAFEEATMIRRPPIYRSRSIVLDNSIAIDMDIALLLFVSATIFGLSHNAEGSPFSFREAAVRDIRIALDHSRLTSRELVEFYLKQIRGLNPVLNAVIEVNPDALCLADKADRDRRAKKPGSVTGLAGIPILLKDNIATKDKLNTTAGSYALLRSVVPQDAGVVKKLRRAGAIILGKASMTEWAAYRSPGVPNGWNARRGQGVNPYHKYATSCGSSTGSATSVAANMVAVTLGTETSGSILCPSSVNSVVGIKPTVGLTSRAGVVPISPRQDSVGPICRTVSDAVYVLDAIVGFDPDDAVATKKASKYIPRGGYLQFLKSDGLEGKRLGILRCSFVGFSNSSEELNAFEPHFHILRQRGAVLVDITDTASFDSIVSSMFNDQFTAMRVEFKLALNAYLQQLITSPVRSLADVIVFNKKHTKLEKIEEYGQDNFEEAEKTNGIGRVERELLHNLTGASKIGFEKLMKDYKLDALVTPAPNIVYAISAGGYPGINVPAGYDTDGTPYGISFGGLKGSEAKLIEIAYDFEQATKIRKPPPLLRNHIKTYN</sequence>
<dbReference type="OrthoDB" id="566138at2759"/>